<sequence>MTTEVHVPAPRRSIRFEVHRERRGEGPVVQEHYGLDRARLQALGFALDGPDPTFTGRVRVVQVIKNGDKRCAELELDVLDERVAFLVLNQIKLPRAA</sequence>
<dbReference type="Proteomes" id="UP000245916">
    <property type="component" value="Unassembled WGS sequence"/>
</dbReference>
<dbReference type="AlphaFoldDB" id="A0A2U2J4M9"/>
<evidence type="ECO:0000313" key="1">
    <source>
        <dbReference type="EMBL" id="PWG03309.1"/>
    </source>
</evidence>
<gene>
    <name evidence="1" type="ORF">DF286_10845</name>
</gene>
<protein>
    <submittedName>
        <fullName evidence="1">Uncharacterized protein</fullName>
    </submittedName>
</protein>
<organism evidence="1 2">
    <name type="scientific">Allosphingosinicella humi</name>
    <dbReference type="NCBI Taxonomy" id="2068657"/>
    <lineage>
        <taxon>Bacteria</taxon>
        <taxon>Pseudomonadati</taxon>
        <taxon>Pseudomonadota</taxon>
        <taxon>Alphaproteobacteria</taxon>
        <taxon>Sphingomonadales</taxon>
        <taxon>Sphingomonadaceae</taxon>
        <taxon>Allosphingosinicella</taxon>
    </lineage>
</organism>
<proteinExistence type="predicted"/>
<accession>A0A2U2J4M9</accession>
<reference evidence="1 2" key="1">
    <citation type="submission" date="2018-05" db="EMBL/GenBank/DDBJ databases">
        <title>Genome of Sphingosinicella humi QZX222.</title>
        <authorList>
            <person name="Qiao Z."/>
            <person name="Wang G."/>
        </authorList>
    </citation>
    <scope>NUCLEOTIDE SEQUENCE [LARGE SCALE GENOMIC DNA]</scope>
    <source>
        <strain evidence="1 2">QZX222</strain>
    </source>
</reference>
<comment type="caution">
    <text evidence="1">The sequence shown here is derived from an EMBL/GenBank/DDBJ whole genome shotgun (WGS) entry which is preliminary data.</text>
</comment>
<name>A0A2U2J4M9_9SPHN</name>
<evidence type="ECO:0000313" key="2">
    <source>
        <dbReference type="Proteomes" id="UP000245916"/>
    </source>
</evidence>
<dbReference type="EMBL" id="QFFF01000001">
    <property type="protein sequence ID" value="PWG03309.1"/>
    <property type="molecule type" value="Genomic_DNA"/>
</dbReference>
<keyword evidence="2" id="KW-1185">Reference proteome</keyword>